<evidence type="ECO:0000256" key="11">
    <source>
        <dbReference type="ARBA" id="ARBA00023034"/>
    </source>
</evidence>
<feature type="transmembrane region" description="Helical" evidence="14">
    <location>
        <begin position="104"/>
        <end position="124"/>
    </location>
</feature>
<dbReference type="FunFam" id="1.20.1280.290:FF:000010">
    <property type="entry name" value="Sugar transporter SWEET"/>
    <property type="match status" value="1"/>
</dbReference>
<dbReference type="Bgee" id="ENSOCUG00000026913">
    <property type="expression patterns" value="Expressed in liver and 10 other cell types or tissues"/>
</dbReference>
<evidence type="ECO:0000256" key="13">
    <source>
        <dbReference type="ARBA" id="ARBA00031430"/>
    </source>
</evidence>
<dbReference type="FunCoup" id="A0A5F9CIT1">
    <property type="interactions" value="409"/>
</dbReference>
<keyword evidence="10 14" id="KW-1133">Transmembrane helix</keyword>
<dbReference type="SMR" id="A0A5F9CIT1"/>
<evidence type="ECO:0000313" key="15">
    <source>
        <dbReference type="Ensembl" id="ENSOCUP00000033380.1"/>
    </source>
</evidence>
<evidence type="ECO:0000256" key="12">
    <source>
        <dbReference type="ARBA" id="ARBA00023136"/>
    </source>
</evidence>
<dbReference type="Gene3D" id="1.20.1280.290">
    <property type="match status" value="2"/>
</dbReference>
<evidence type="ECO:0000256" key="10">
    <source>
        <dbReference type="ARBA" id="ARBA00022989"/>
    </source>
</evidence>
<evidence type="ECO:0000256" key="7">
    <source>
        <dbReference type="ARBA" id="ARBA00022597"/>
    </source>
</evidence>
<dbReference type="Proteomes" id="UP000001811">
    <property type="component" value="Chromosome 1"/>
</dbReference>
<keyword evidence="5" id="KW-0813">Transport</keyword>
<protein>
    <recommendedName>
        <fullName evidence="4">Sugar transporter SWEET1</fullName>
    </recommendedName>
    <alternativeName>
        <fullName evidence="13">Solute carrier family 50 member 1</fullName>
    </alternativeName>
</protein>
<evidence type="ECO:0000256" key="5">
    <source>
        <dbReference type="ARBA" id="ARBA00022448"/>
    </source>
</evidence>
<comment type="similarity">
    <text evidence="3">Belongs to the SWEET sugar transporter family.</text>
</comment>
<evidence type="ECO:0000256" key="9">
    <source>
        <dbReference type="ARBA" id="ARBA00022737"/>
    </source>
</evidence>
<evidence type="ECO:0000256" key="14">
    <source>
        <dbReference type="SAM" id="Phobius"/>
    </source>
</evidence>
<keyword evidence="9" id="KW-0677">Repeat</keyword>
<organism evidence="15 16">
    <name type="scientific">Oryctolagus cuniculus</name>
    <name type="common">Rabbit</name>
    <dbReference type="NCBI Taxonomy" id="9986"/>
    <lineage>
        <taxon>Eukaryota</taxon>
        <taxon>Metazoa</taxon>
        <taxon>Chordata</taxon>
        <taxon>Craniata</taxon>
        <taxon>Vertebrata</taxon>
        <taxon>Euteleostomi</taxon>
        <taxon>Mammalia</taxon>
        <taxon>Eutheria</taxon>
        <taxon>Euarchontoglires</taxon>
        <taxon>Glires</taxon>
        <taxon>Lagomorpha</taxon>
        <taxon>Leporidae</taxon>
        <taxon>Oryctolagus</taxon>
    </lineage>
</organism>
<dbReference type="GO" id="GO:0051119">
    <property type="term" value="F:sugar transmembrane transporter activity"/>
    <property type="evidence" value="ECO:0007669"/>
    <property type="project" value="InterPro"/>
</dbReference>
<feature type="transmembrane region" description="Helical" evidence="14">
    <location>
        <begin position="130"/>
        <end position="147"/>
    </location>
</feature>
<keyword evidence="16" id="KW-1185">Reference proteome</keyword>
<evidence type="ECO:0000313" key="16">
    <source>
        <dbReference type="Proteomes" id="UP000001811"/>
    </source>
</evidence>
<accession>A0A5F9CIT1</accession>
<dbReference type="GO" id="GO:0005886">
    <property type="term" value="C:plasma membrane"/>
    <property type="evidence" value="ECO:0007669"/>
    <property type="project" value="UniProtKB-SubCell"/>
</dbReference>
<keyword evidence="8 14" id="KW-0812">Transmembrane</keyword>
<dbReference type="PANTHER" id="PTHR10791">
    <property type="entry name" value="RAG1-ACTIVATING PROTEIN 1"/>
    <property type="match status" value="1"/>
</dbReference>
<dbReference type="InterPro" id="IPR047664">
    <property type="entry name" value="SWEET"/>
</dbReference>
<dbReference type="InParanoid" id="A0A5F9CIT1"/>
<keyword evidence="11" id="KW-0333">Golgi apparatus</keyword>
<keyword evidence="12 14" id="KW-0472">Membrane</keyword>
<feature type="transmembrane region" description="Helical" evidence="14">
    <location>
        <begin position="6"/>
        <end position="28"/>
    </location>
</feature>
<dbReference type="Pfam" id="PF03083">
    <property type="entry name" value="MtN3_slv"/>
    <property type="match status" value="1"/>
</dbReference>
<reference evidence="15" key="3">
    <citation type="submission" date="2025-09" db="UniProtKB">
        <authorList>
            <consortium name="Ensembl"/>
        </authorList>
    </citation>
    <scope>IDENTIFICATION</scope>
    <source>
        <strain evidence="15">Thorbecke</strain>
    </source>
</reference>
<dbReference type="AlphaFoldDB" id="A0A5F9CIT1"/>
<proteinExistence type="inferred from homology"/>
<reference evidence="15 16" key="1">
    <citation type="journal article" date="2011" name="Nature">
        <title>A high-resolution map of human evolutionary constraint using 29 mammals.</title>
        <authorList>
            <person name="Lindblad-Toh K."/>
            <person name="Garber M."/>
            <person name="Zuk O."/>
            <person name="Lin M.F."/>
            <person name="Parker B.J."/>
            <person name="Washietl S."/>
            <person name="Kheradpour P."/>
            <person name="Ernst J."/>
            <person name="Jordan G."/>
            <person name="Mauceli E."/>
            <person name="Ward L.D."/>
            <person name="Lowe C.B."/>
            <person name="Holloway A.K."/>
            <person name="Clamp M."/>
            <person name="Gnerre S."/>
            <person name="Alfoldi J."/>
            <person name="Beal K."/>
            <person name="Chang J."/>
            <person name="Clawson H."/>
            <person name="Cuff J."/>
            <person name="Di Palma F."/>
            <person name="Fitzgerald S."/>
            <person name="Flicek P."/>
            <person name="Guttman M."/>
            <person name="Hubisz M.J."/>
            <person name="Jaffe D.B."/>
            <person name="Jungreis I."/>
            <person name="Kent W.J."/>
            <person name="Kostka D."/>
            <person name="Lara M."/>
            <person name="Martins A.L."/>
            <person name="Massingham T."/>
            <person name="Moltke I."/>
            <person name="Raney B.J."/>
            <person name="Rasmussen M.D."/>
            <person name="Robinson J."/>
            <person name="Stark A."/>
            <person name="Vilella A.J."/>
            <person name="Wen J."/>
            <person name="Xie X."/>
            <person name="Zody M.C."/>
            <person name="Baldwin J."/>
            <person name="Bloom T."/>
            <person name="Chin C.W."/>
            <person name="Heiman D."/>
            <person name="Nicol R."/>
            <person name="Nusbaum C."/>
            <person name="Young S."/>
            <person name="Wilkinson J."/>
            <person name="Worley K.C."/>
            <person name="Kovar C.L."/>
            <person name="Muzny D.M."/>
            <person name="Gibbs R.A."/>
            <person name="Cree A."/>
            <person name="Dihn H.H."/>
            <person name="Fowler G."/>
            <person name="Jhangiani S."/>
            <person name="Joshi V."/>
            <person name="Lee S."/>
            <person name="Lewis L.R."/>
            <person name="Nazareth L.V."/>
            <person name="Okwuonu G."/>
            <person name="Santibanez J."/>
            <person name="Warren W.C."/>
            <person name="Mardis E.R."/>
            <person name="Weinstock G.M."/>
            <person name="Wilson R.K."/>
            <person name="Delehaunty K."/>
            <person name="Dooling D."/>
            <person name="Fronik C."/>
            <person name="Fulton L."/>
            <person name="Fulton B."/>
            <person name="Graves T."/>
            <person name="Minx P."/>
            <person name="Sodergren E."/>
            <person name="Birney E."/>
            <person name="Margulies E.H."/>
            <person name="Herrero J."/>
            <person name="Green E.D."/>
            <person name="Haussler D."/>
            <person name="Siepel A."/>
            <person name="Goldman N."/>
            <person name="Pollard K.S."/>
            <person name="Pedersen J.S."/>
            <person name="Lander E.S."/>
            <person name="Kellis M."/>
        </authorList>
    </citation>
    <scope>NUCLEOTIDE SEQUENCE [LARGE SCALE GENOMIC DNA]</scope>
    <source>
        <strain evidence="15 16">Thorbecke inbred</strain>
    </source>
</reference>
<evidence type="ECO:0000256" key="3">
    <source>
        <dbReference type="ARBA" id="ARBA00007809"/>
    </source>
</evidence>
<dbReference type="GeneTree" id="ENSGT00390000007801"/>
<dbReference type="EMBL" id="AAGW02032680">
    <property type="status" value="NOT_ANNOTATED_CDS"/>
    <property type="molecule type" value="Genomic_DNA"/>
</dbReference>
<dbReference type="Ensembl" id="ENSOCUT00000023888.2">
    <property type="protein sequence ID" value="ENSOCUP00000033380.1"/>
    <property type="gene ID" value="ENSOCUG00000026913.2"/>
</dbReference>
<name>A0A5F9CIT1_RABIT</name>
<comment type="subcellular location">
    <subcellularLocation>
        <location evidence="1">Cell membrane</location>
        <topology evidence="1">Multi-pass membrane protein</topology>
    </subcellularLocation>
    <subcellularLocation>
        <location evidence="2">Golgi apparatus membrane</location>
        <topology evidence="2">Multi-pass membrane protein</topology>
    </subcellularLocation>
</comment>
<evidence type="ECO:0000256" key="4">
    <source>
        <dbReference type="ARBA" id="ARBA00021741"/>
    </source>
</evidence>
<evidence type="ECO:0000256" key="8">
    <source>
        <dbReference type="ARBA" id="ARBA00022692"/>
    </source>
</evidence>
<dbReference type="PANTHER" id="PTHR10791:SF30">
    <property type="entry name" value="SUGAR TRANSPORTER SWEET1"/>
    <property type="match status" value="1"/>
</dbReference>
<keyword evidence="7" id="KW-0762">Sugar transport</keyword>
<sequence length="162" mass="18423">MKVGGVVDWLLSGACVLFTIGMFSTGLSDLRHMQMTRRVDSVQFLPSLTTDINNLGWLSYGTLKGDGTLMLVNAMGAVLQTLDILVYLHYCPQKVVQTKSTKRLFFSLTIVTLFTSASWSLNGFQLQDPYIIVPNLPEILTSFWLFWKYPQEQDRNYQLLQT</sequence>
<dbReference type="InterPro" id="IPR004316">
    <property type="entry name" value="SWEET_rpt"/>
</dbReference>
<keyword evidence="6" id="KW-1003">Cell membrane</keyword>
<dbReference type="GO" id="GO:0000139">
    <property type="term" value="C:Golgi membrane"/>
    <property type="evidence" value="ECO:0007669"/>
    <property type="project" value="UniProtKB-SubCell"/>
</dbReference>
<reference evidence="15" key="2">
    <citation type="submission" date="2025-08" db="UniProtKB">
        <authorList>
            <consortium name="Ensembl"/>
        </authorList>
    </citation>
    <scope>IDENTIFICATION</scope>
    <source>
        <strain evidence="15">Thorbecke</strain>
    </source>
</reference>
<evidence type="ECO:0000256" key="1">
    <source>
        <dbReference type="ARBA" id="ARBA00004651"/>
    </source>
</evidence>
<evidence type="ECO:0000256" key="6">
    <source>
        <dbReference type="ARBA" id="ARBA00022475"/>
    </source>
</evidence>
<evidence type="ECO:0000256" key="2">
    <source>
        <dbReference type="ARBA" id="ARBA00004653"/>
    </source>
</evidence>